<dbReference type="AlphaFoldDB" id="U5FQU0"/>
<name>U5FQU0_POPTR</name>
<keyword evidence="3" id="KW-1185">Reference proteome</keyword>
<feature type="compositionally biased region" description="Acidic residues" evidence="1">
    <location>
        <begin position="115"/>
        <end position="134"/>
    </location>
</feature>
<gene>
    <name evidence="2" type="ORF">POPTR_016G097700</name>
</gene>
<dbReference type="EMBL" id="CM009305">
    <property type="protein sequence ID" value="PNS98815.1"/>
    <property type="molecule type" value="Genomic_DNA"/>
</dbReference>
<evidence type="ECO:0000313" key="3">
    <source>
        <dbReference type="Proteomes" id="UP000006729"/>
    </source>
</evidence>
<dbReference type="HOGENOM" id="CLU_1901668_0_0_1"/>
<evidence type="ECO:0008006" key="4">
    <source>
        <dbReference type="Google" id="ProtNLM"/>
    </source>
</evidence>
<accession>U5FQU0</accession>
<proteinExistence type="predicted"/>
<sequence>ALKARHDLRNIIDPISLQDIDDCNEWLVGMMGANIENNIVQDDELVLDGDTLTWGDVARATGAGEPRTNTRQQTKLRSIGTSSARTTQKKGLSSSFKQVQYGLKDEDLDYNHEMEDIEDLSEGQESMDEDVFED</sequence>
<dbReference type="InParanoid" id="U5FQU0"/>
<evidence type="ECO:0000256" key="1">
    <source>
        <dbReference type="SAM" id="MobiDB-lite"/>
    </source>
</evidence>
<reference evidence="2 3" key="1">
    <citation type="journal article" date="2006" name="Science">
        <title>The genome of black cottonwood, Populus trichocarpa (Torr. &amp; Gray).</title>
        <authorList>
            <person name="Tuskan G.A."/>
            <person name="Difazio S."/>
            <person name="Jansson S."/>
            <person name="Bohlmann J."/>
            <person name="Grigoriev I."/>
            <person name="Hellsten U."/>
            <person name="Putnam N."/>
            <person name="Ralph S."/>
            <person name="Rombauts S."/>
            <person name="Salamov A."/>
            <person name="Schein J."/>
            <person name="Sterck L."/>
            <person name="Aerts A."/>
            <person name="Bhalerao R.R."/>
            <person name="Bhalerao R.P."/>
            <person name="Blaudez D."/>
            <person name="Boerjan W."/>
            <person name="Brun A."/>
            <person name="Brunner A."/>
            <person name="Busov V."/>
            <person name="Campbell M."/>
            <person name="Carlson J."/>
            <person name="Chalot M."/>
            <person name="Chapman J."/>
            <person name="Chen G.L."/>
            <person name="Cooper D."/>
            <person name="Coutinho P.M."/>
            <person name="Couturier J."/>
            <person name="Covert S."/>
            <person name="Cronk Q."/>
            <person name="Cunningham R."/>
            <person name="Davis J."/>
            <person name="Degroeve S."/>
            <person name="Dejardin A."/>
            <person name="Depamphilis C."/>
            <person name="Detter J."/>
            <person name="Dirks B."/>
            <person name="Dubchak I."/>
            <person name="Duplessis S."/>
            <person name="Ehlting J."/>
            <person name="Ellis B."/>
            <person name="Gendler K."/>
            <person name="Goodstein D."/>
            <person name="Gribskov M."/>
            <person name="Grimwood J."/>
            <person name="Groover A."/>
            <person name="Gunter L."/>
            <person name="Hamberger B."/>
            <person name="Heinze B."/>
            <person name="Helariutta Y."/>
            <person name="Henrissat B."/>
            <person name="Holligan D."/>
            <person name="Holt R."/>
            <person name="Huang W."/>
            <person name="Islam-Faridi N."/>
            <person name="Jones S."/>
            <person name="Jones-Rhoades M."/>
            <person name="Jorgensen R."/>
            <person name="Joshi C."/>
            <person name="Kangasjarvi J."/>
            <person name="Karlsson J."/>
            <person name="Kelleher C."/>
            <person name="Kirkpatrick R."/>
            <person name="Kirst M."/>
            <person name="Kohler A."/>
            <person name="Kalluri U."/>
            <person name="Larimer F."/>
            <person name="Leebens-Mack J."/>
            <person name="Leple J.C."/>
            <person name="Locascio P."/>
            <person name="Lou Y."/>
            <person name="Lucas S."/>
            <person name="Martin F."/>
            <person name="Montanini B."/>
            <person name="Napoli C."/>
            <person name="Nelson D.R."/>
            <person name="Nelson C."/>
            <person name="Nieminen K."/>
            <person name="Nilsson O."/>
            <person name="Pereda V."/>
            <person name="Peter G."/>
            <person name="Philippe R."/>
            <person name="Pilate G."/>
            <person name="Poliakov A."/>
            <person name="Razumovskaya J."/>
            <person name="Richardson P."/>
            <person name="Rinaldi C."/>
            <person name="Ritland K."/>
            <person name="Rouze P."/>
            <person name="Ryaboy D."/>
            <person name="Schmutz J."/>
            <person name="Schrader J."/>
            <person name="Segerman B."/>
            <person name="Shin H."/>
            <person name="Siddiqui A."/>
            <person name="Sterky F."/>
            <person name="Terry A."/>
            <person name="Tsai C.J."/>
            <person name="Uberbacher E."/>
            <person name="Unneberg P."/>
            <person name="Vahala J."/>
            <person name="Wall K."/>
            <person name="Wessler S."/>
            <person name="Yang G."/>
            <person name="Yin T."/>
            <person name="Douglas C."/>
            <person name="Marra M."/>
            <person name="Sandberg G."/>
            <person name="Van de Peer Y."/>
            <person name="Rokhsar D."/>
        </authorList>
    </citation>
    <scope>NUCLEOTIDE SEQUENCE [LARGE SCALE GENOMIC DNA]</scope>
    <source>
        <strain evidence="3">cv. Nisqually</strain>
    </source>
</reference>
<evidence type="ECO:0000313" key="2">
    <source>
        <dbReference type="EMBL" id="PNS98815.1"/>
    </source>
</evidence>
<organism evidence="2 3">
    <name type="scientific">Populus trichocarpa</name>
    <name type="common">Western balsam poplar</name>
    <name type="synonym">Populus balsamifera subsp. trichocarpa</name>
    <dbReference type="NCBI Taxonomy" id="3694"/>
    <lineage>
        <taxon>Eukaryota</taxon>
        <taxon>Viridiplantae</taxon>
        <taxon>Streptophyta</taxon>
        <taxon>Embryophyta</taxon>
        <taxon>Tracheophyta</taxon>
        <taxon>Spermatophyta</taxon>
        <taxon>Magnoliopsida</taxon>
        <taxon>eudicotyledons</taxon>
        <taxon>Gunneridae</taxon>
        <taxon>Pentapetalae</taxon>
        <taxon>rosids</taxon>
        <taxon>fabids</taxon>
        <taxon>Malpighiales</taxon>
        <taxon>Salicaceae</taxon>
        <taxon>Saliceae</taxon>
        <taxon>Populus</taxon>
    </lineage>
</organism>
<feature type="region of interest" description="Disordered" evidence="1">
    <location>
        <begin position="58"/>
        <end position="134"/>
    </location>
</feature>
<dbReference type="Proteomes" id="UP000006729">
    <property type="component" value="Chromosome 16"/>
</dbReference>
<feature type="non-terminal residue" evidence="2">
    <location>
        <position position="1"/>
    </location>
</feature>
<protein>
    <recommendedName>
        <fullName evidence="4">HAT C-terminal dimerisation domain-containing protein</fullName>
    </recommendedName>
</protein>
<feature type="compositionally biased region" description="Basic and acidic residues" evidence="1">
    <location>
        <begin position="103"/>
        <end position="114"/>
    </location>
</feature>
<feature type="compositionally biased region" description="Polar residues" evidence="1">
    <location>
        <begin position="67"/>
        <end position="98"/>
    </location>
</feature>